<name>A0ABN7W1U8_GIGMA</name>
<organism evidence="2 3">
    <name type="scientific">Gigaspora margarita</name>
    <dbReference type="NCBI Taxonomy" id="4874"/>
    <lineage>
        <taxon>Eukaryota</taxon>
        <taxon>Fungi</taxon>
        <taxon>Fungi incertae sedis</taxon>
        <taxon>Mucoromycota</taxon>
        <taxon>Glomeromycotina</taxon>
        <taxon>Glomeromycetes</taxon>
        <taxon>Diversisporales</taxon>
        <taxon>Gigasporaceae</taxon>
        <taxon>Gigaspora</taxon>
    </lineage>
</organism>
<protein>
    <submittedName>
        <fullName evidence="2">32912_t:CDS:1</fullName>
    </submittedName>
</protein>
<dbReference type="EMBL" id="CAJVQB010028062">
    <property type="protein sequence ID" value="CAG8811676.1"/>
    <property type="molecule type" value="Genomic_DNA"/>
</dbReference>
<feature type="compositionally biased region" description="Polar residues" evidence="1">
    <location>
        <begin position="52"/>
        <end position="69"/>
    </location>
</feature>
<reference evidence="2 3" key="1">
    <citation type="submission" date="2021-06" db="EMBL/GenBank/DDBJ databases">
        <authorList>
            <person name="Kallberg Y."/>
            <person name="Tangrot J."/>
            <person name="Rosling A."/>
        </authorList>
    </citation>
    <scope>NUCLEOTIDE SEQUENCE [LARGE SCALE GENOMIC DNA]</scope>
    <source>
        <strain evidence="2 3">120-4 pot B 10/14</strain>
    </source>
</reference>
<gene>
    <name evidence="2" type="ORF">GMARGA_LOCUS25390</name>
</gene>
<proteinExistence type="predicted"/>
<accession>A0ABN7W1U8</accession>
<feature type="non-terminal residue" evidence="2">
    <location>
        <position position="1"/>
    </location>
</feature>
<feature type="region of interest" description="Disordered" evidence="1">
    <location>
        <begin position="45"/>
        <end position="69"/>
    </location>
</feature>
<evidence type="ECO:0000256" key="1">
    <source>
        <dbReference type="SAM" id="MobiDB-lite"/>
    </source>
</evidence>
<evidence type="ECO:0000313" key="2">
    <source>
        <dbReference type="EMBL" id="CAG8811676.1"/>
    </source>
</evidence>
<keyword evidence="3" id="KW-1185">Reference proteome</keyword>
<dbReference type="Proteomes" id="UP000789901">
    <property type="component" value="Unassembled WGS sequence"/>
</dbReference>
<comment type="caution">
    <text evidence="2">The sequence shown here is derived from an EMBL/GenBank/DDBJ whole genome shotgun (WGS) entry which is preliminary data.</text>
</comment>
<evidence type="ECO:0000313" key="3">
    <source>
        <dbReference type="Proteomes" id="UP000789901"/>
    </source>
</evidence>
<sequence length="69" mass="7492">EQVPYHAPTPDITIDDIEVNTSDTDAQTQTAIDIPEYMRGNENLQDELDTFGPTSSTTVQSNGHSNPAS</sequence>